<reference evidence="2" key="1">
    <citation type="submission" date="2016-11" db="UniProtKB">
        <authorList>
            <consortium name="WormBaseParasite"/>
        </authorList>
    </citation>
    <scope>IDENTIFICATION</scope>
    <source>
        <strain evidence="2">KR3021</strain>
    </source>
</reference>
<proteinExistence type="predicted"/>
<dbReference type="Proteomes" id="UP000095286">
    <property type="component" value="Unplaced"/>
</dbReference>
<name>A0AC35TKN6_9BILA</name>
<evidence type="ECO:0000313" key="2">
    <source>
        <dbReference type="WBParaSite" id="RSKR_0000173300.1"/>
    </source>
</evidence>
<protein>
    <submittedName>
        <fullName evidence="2">BHLH domain-containing protein</fullName>
    </submittedName>
</protein>
<evidence type="ECO:0000313" key="1">
    <source>
        <dbReference type="Proteomes" id="UP000095286"/>
    </source>
</evidence>
<dbReference type="WBParaSite" id="RSKR_0000173300.1">
    <property type="protein sequence ID" value="RSKR_0000173300.1"/>
    <property type="gene ID" value="RSKR_0000173300"/>
</dbReference>
<accession>A0AC35TKN6</accession>
<sequence length="203" mass="23541">MSPDSSSSESRGKSLGSIKDKKIIKRERNSKAPYKPNPIRAKQTEVARQRGFKQAYSDLQSIIPYTNCKHQLPKIKVLNLTIKYINHLQQILNEEVINDTMYARPLQITDFEDVLKEELKIKNTYIARAKKEIESGAFPKKSSPSVDCTKIMADSPLSINESNESDSTSHHFYNWNEYYQHPYQINNCVKIEQHSTLNHPFFY</sequence>
<organism evidence="1 2">
    <name type="scientific">Rhabditophanes sp. KR3021</name>
    <dbReference type="NCBI Taxonomy" id="114890"/>
    <lineage>
        <taxon>Eukaryota</taxon>
        <taxon>Metazoa</taxon>
        <taxon>Ecdysozoa</taxon>
        <taxon>Nematoda</taxon>
        <taxon>Chromadorea</taxon>
        <taxon>Rhabditida</taxon>
        <taxon>Tylenchina</taxon>
        <taxon>Panagrolaimomorpha</taxon>
        <taxon>Strongyloidoidea</taxon>
        <taxon>Alloionematidae</taxon>
        <taxon>Rhabditophanes</taxon>
    </lineage>
</organism>